<dbReference type="Gene3D" id="3.40.630.30">
    <property type="match status" value="1"/>
</dbReference>
<dbReference type="InterPro" id="IPR016181">
    <property type="entry name" value="Acyl_CoA_acyltransferase"/>
</dbReference>
<keyword evidence="1 4" id="KW-0808">Transferase</keyword>
<organism evidence="4 5">
    <name type="scientific">Rhizobium freirei PRF 81</name>
    <dbReference type="NCBI Taxonomy" id="363754"/>
    <lineage>
        <taxon>Bacteria</taxon>
        <taxon>Pseudomonadati</taxon>
        <taxon>Pseudomonadota</taxon>
        <taxon>Alphaproteobacteria</taxon>
        <taxon>Hyphomicrobiales</taxon>
        <taxon>Rhizobiaceae</taxon>
        <taxon>Rhizobium/Agrobacterium group</taxon>
        <taxon>Rhizobium</taxon>
    </lineage>
</organism>
<dbReference type="STRING" id="363754.RHSP_75593"/>
<evidence type="ECO:0000313" key="4">
    <source>
        <dbReference type="EMBL" id="ENN88417.1"/>
    </source>
</evidence>
<dbReference type="InterPro" id="IPR000182">
    <property type="entry name" value="GNAT_dom"/>
</dbReference>
<dbReference type="Pfam" id="PF00583">
    <property type="entry name" value="Acetyltransf_1"/>
    <property type="match status" value="1"/>
</dbReference>
<dbReference type="PATRIC" id="fig|363754.4.peg.1675"/>
<reference evidence="4 5" key="1">
    <citation type="journal article" date="2012" name="BMC Genomics">
        <title>Genomic basis of broad host range and environmental adaptability of Rhizobium tropici CIAT 899 and Rhizobium sp. PRF 81 which are used in inoculants for common bean (Phaseolus vulgaris L.).</title>
        <authorList>
            <person name="Ormeno-Orrillo E."/>
            <person name="Menna P."/>
            <person name="Almeida L.G."/>
            <person name="Ollero F.J."/>
            <person name="Nicolas M.F."/>
            <person name="Pains Rodrigues E."/>
            <person name="Shigueyoshi Nakatani A."/>
            <person name="Silva Batista J.S."/>
            <person name="Oliveira Chueire L.M."/>
            <person name="Souza R.C."/>
            <person name="Ribeiro Vasconcelos A.T."/>
            <person name="Megias M."/>
            <person name="Hungria M."/>
            <person name="Martinez-Romero E."/>
        </authorList>
    </citation>
    <scope>NUCLEOTIDE SEQUENCE [LARGE SCALE GENOMIC DNA]</scope>
    <source>
        <strain evidence="4 5">PRF 81</strain>
    </source>
</reference>
<comment type="caution">
    <text evidence="4">The sequence shown here is derived from an EMBL/GenBank/DDBJ whole genome shotgun (WGS) entry which is preliminary data.</text>
</comment>
<protein>
    <submittedName>
        <fullName evidence="4">Acetyltransferase</fullName>
    </submittedName>
</protein>
<keyword evidence="2" id="KW-0012">Acyltransferase</keyword>
<dbReference type="Proteomes" id="UP000012429">
    <property type="component" value="Unassembled WGS sequence"/>
</dbReference>
<sequence>MSEQHLNSIIIRPAVRTDAAVLGHYGASLMSLHSEWDQERFISAGPSTPEKYAQWLSSQVALDDVVVLVAEDRGFVIGYVYAALEGADYMTLRGPAAVIHDIFVNPDRRREGVGRGLLERAISTLSRKGAPRIILSTAYKNEGARSLFERMGFRATMIEMTKDCEAVDSGQSESS</sequence>
<dbReference type="SUPFAM" id="SSF55729">
    <property type="entry name" value="Acyl-CoA N-acyltransferases (Nat)"/>
    <property type="match status" value="1"/>
</dbReference>
<proteinExistence type="predicted"/>
<evidence type="ECO:0000259" key="3">
    <source>
        <dbReference type="PROSITE" id="PS51186"/>
    </source>
</evidence>
<accession>N6VBI6</accession>
<dbReference type="OrthoDB" id="7567369at2"/>
<gene>
    <name evidence="4" type="ORF">RHSP_75593</name>
</gene>
<feature type="domain" description="N-acetyltransferase" evidence="3">
    <location>
        <begin position="9"/>
        <end position="165"/>
    </location>
</feature>
<keyword evidence="5" id="KW-1185">Reference proteome</keyword>
<dbReference type="PROSITE" id="PS51186">
    <property type="entry name" value="GNAT"/>
    <property type="match status" value="1"/>
</dbReference>
<evidence type="ECO:0000313" key="5">
    <source>
        <dbReference type="Proteomes" id="UP000012429"/>
    </source>
</evidence>
<dbReference type="GO" id="GO:0016747">
    <property type="term" value="F:acyltransferase activity, transferring groups other than amino-acyl groups"/>
    <property type="evidence" value="ECO:0007669"/>
    <property type="project" value="InterPro"/>
</dbReference>
<name>N6VBI6_9HYPH</name>
<dbReference type="RefSeq" id="WP_004112420.1">
    <property type="nucleotide sequence ID" value="NZ_AQHN01000028.1"/>
</dbReference>
<dbReference type="InterPro" id="IPR050832">
    <property type="entry name" value="Bact_Acetyltransf"/>
</dbReference>
<dbReference type="PANTHER" id="PTHR43877">
    <property type="entry name" value="AMINOALKYLPHOSPHONATE N-ACETYLTRANSFERASE-RELATED-RELATED"/>
    <property type="match status" value="1"/>
</dbReference>
<evidence type="ECO:0000256" key="2">
    <source>
        <dbReference type="ARBA" id="ARBA00023315"/>
    </source>
</evidence>
<dbReference type="EMBL" id="AQHN01000028">
    <property type="protein sequence ID" value="ENN88417.1"/>
    <property type="molecule type" value="Genomic_DNA"/>
</dbReference>
<dbReference type="CDD" id="cd04301">
    <property type="entry name" value="NAT_SF"/>
    <property type="match status" value="1"/>
</dbReference>
<dbReference type="AlphaFoldDB" id="N6VBI6"/>
<evidence type="ECO:0000256" key="1">
    <source>
        <dbReference type="ARBA" id="ARBA00022679"/>
    </source>
</evidence>